<evidence type="ECO:0008006" key="4">
    <source>
        <dbReference type="Google" id="ProtNLM"/>
    </source>
</evidence>
<comment type="caution">
    <text evidence="2">The sequence shown here is derived from an EMBL/GenBank/DDBJ whole genome shotgun (WGS) entry which is preliminary data.</text>
</comment>
<keyword evidence="1" id="KW-0472">Membrane</keyword>
<accession>A0ABV7G677</accession>
<evidence type="ECO:0000313" key="2">
    <source>
        <dbReference type="EMBL" id="MFC3137027.1"/>
    </source>
</evidence>
<protein>
    <recommendedName>
        <fullName evidence="4">DUF4383 domain-containing protein</fullName>
    </recommendedName>
</protein>
<feature type="transmembrane region" description="Helical" evidence="1">
    <location>
        <begin position="80"/>
        <end position="102"/>
    </location>
</feature>
<evidence type="ECO:0000256" key="1">
    <source>
        <dbReference type="SAM" id="Phobius"/>
    </source>
</evidence>
<dbReference type="EMBL" id="JBHRTD010000001">
    <property type="protein sequence ID" value="MFC3137027.1"/>
    <property type="molecule type" value="Genomic_DNA"/>
</dbReference>
<feature type="transmembrane region" description="Helical" evidence="1">
    <location>
        <begin position="109"/>
        <end position="127"/>
    </location>
</feature>
<evidence type="ECO:0000313" key="3">
    <source>
        <dbReference type="Proteomes" id="UP001595621"/>
    </source>
</evidence>
<organism evidence="2 3">
    <name type="scientific">Shewanella submarina</name>
    <dbReference type="NCBI Taxonomy" id="2016376"/>
    <lineage>
        <taxon>Bacteria</taxon>
        <taxon>Pseudomonadati</taxon>
        <taxon>Pseudomonadota</taxon>
        <taxon>Gammaproteobacteria</taxon>
        <taxon>Alteromonadales</taxon>
        <taxon>Shewanellaceae</taxon>
        <taxon>Shewanella</taxon>
    </lineage>
</organism>
<reference evidence="3" key="1">
    <citation type="journal article" date="2019" name="Int. J. Syst. Evol. Microbiol.">
        <title>The Global Catalogue of Microorganisms (GCM) 10K type strain sequencing project: providing services to taxonomists for standard genome sequencing and annotation.</title>
        <authorList>
            <consortium name="The Broad Institute Genomics Platform"/>
            <consortium name="The Broad Institute Genome Sequencing Center for Infectious Disease"/>
            <person name="Wu L."/>
            <person name="Ma J."/>
        </authorList>
    </citation>
    <scope>NUCLEOTIDE SEQUENCE [LARGE SCALE GENOMIC DNA]</scope>
    <source>
        <strain evidence="3">KCTC 52277</strain>
    </source>
</reference>
<keyword evidence="1" id="KW-0812">Transmembrane</keyword>
<dbReference type="RefSeq" id="WP_248937341.1">
    <property type="nucleotide sequence ID" value="NZ_JAKILF010000008.1"/>
</dbReference>
<gene>
    <name evidence="2" type="ORF">ACFOE0_02320</name>
</gene>
<name>A0ABV7G677_9GAMM</name>
<keyword evidence="1" id="KW-1133">Transmembrane helix</keyword>
<feature type="transmembrane region" description="Helical" evidence="1">
    <location>
        <begin position="12"/>
        <end position="32"/>
    </location>
</feature>
<feature type="transmembrane region" description="Helical" evidence="1">
    <location>
        <begin position="52"/>
        <end position="74"/>
    </location>
</feature>
<sequence length="141" mass="14957">MRGAGGSSGGLGHFFIGLTMMIVGLYLLLNAIQVRSSFGMGMSLYGFQAGGFNVSITTGMVMVPFIFGVGIMFYNSKNPIGWLLTFGAIAALLFGVITSVHFSMRAMTAFDLIVILVLSFGGLGLFLRSLKNFDTTASEAD</sequence>
<dbReference type="Proteomes" id="UP001595621">
    <property type="component" value="Unassembled WGS sequence"/>
</dbReference>
<keyword evidence="3" id="KW-1185">Reference proteome</keyword>
<proteinExistence type="predicted"/>